<protein>
    <recommendedName>
        <fullName evidence="6">FG-GAP repeat-containing protein</fullName>
    </recommendedName>
</protein>
<dbReference type="PANTHER" id="PTHR34284:SF1">
    <property type="entry name" value="FG-GAP REPEAT-CONTAINING PROTEIN"/>
    <property type="match status" value="1"/>
</dbReference>
<reference evidence="4 5" key="1">
    <citation type="journal article" date="2024" name="Nat. Commun.">
        <title>Phylogenomics reveals the evolutionary origins of lichenization in chlorophyte algae.</title>
        <authorList>
            <person name="Puginier C."/>
            <person name="Libourel C."/>
            <person name="Otte J."/>
            <person name="Skaloud P."/>
            <person name="Haon M."/>
            <person name="Grisel S."/>
            <person name="Petersen M."/>
            <person name="Berrin J.G."/>
            <person name="Delaux P.M."/>
            <person name="Dal Grande F."/>
            <person name="Keller J."/>
        </authorList>
    </citation>
    <scope>NUCLEOTIDE SEQUENCE [LARGE SCALE GENOMIC DNA]</scope>
    <source>
        <strain evidence="4 5">SAG 2523</strain>
    </source>
</reference>
<name>A0AAW1SPM1_9CHLO</name>
<keyword evidence="2" id="KW-1133">Transmembrane helix</keyword>
<dbReference type="Proteomes" id="UP001485043">
    <property type="component" value="Unassembled WGS sequence"/>
</dbReference>
<evidence type="ECO:0000256" key="1">
    <source>
        <dbReference type="SAM" id="MobiDB-lite"/>
    </source>
</evidence>
<feature type="transmembrane region" description="Helical" evidence="2">
    <location>
        <begin position="516"/>
        <end position="536"/>
    </location>
</feature>
<sequence length="554" mass="59850">MLKRDVAVLFLALGSLLFSLQHEGPFTFRKSWYHRLENSSQLGLGQSLPAPIVADLNGDGQMDILVAAGGLQLQLISPPSTSRHGAAFIPAQQRKSTILSGSADRHIVAMASGFLDHASKAKGRRPPRRKKVVVVLLSDWEVMCLDHNLDVRWQRQVKDQRLLPAAPATFREAAIHISEYQARPGSRGLVVVGGSLEMGLSAGSLDFDALGGELAAGLHPQGLSSNSVPLHTADRGAEGKKGVDESHHFEMYALDGEDGRLIWKQEGSDFHRDMTELHDEHVGLRNYRLDAASLASRQYGEVSCREFRESVMHVMPHRWARTQDTRMHLASFVHHRRDGSTAHVGGKRQRRKGLRSQAGRGHLSNTLAPVEVAPPAILPIAERGGKLRSDSGLAVFLTSRGEGTAYTAHGHAAWQVDAGATWWMSGGHRGVAQAAPTLEAMPLRLHALPSAVLAAGTAHASLISEHGHILAAFDLPAPPTMPLQMVDFSGDGATDVVLVTHHSIFGFVQVRQTAGLHFQVLLACLIVAMAIVFLTSQTGLTGAAPKGRSTDRIE</sequence>
<dbReference type="EMBL" id="JALJOV010001333">
    <property type="protein sequence ID" value="KAK9849529.1"/>
    <property type="molecule type" value="Genomic_DNA"/>
</dbReference>
<organism evidence="4 5">
    <name type="scientific">Apatococcus fuscideae</name>
    <dbReference type="NCBI Taxonomy" id="2026836"/>
    <lineage>
        <taxon>Eukaryota</taxon>
        <taxon>Viridiplantae</taxon>
        <taxon>Chlorophyta</taxon>
        <taxon>core chlorophytes</taxon>
        <taxon>Trebouxiophyceae</taxon>
        <taxon>Chlorellales</taxon>
        <taxon>Chlorellaceae</taxon>
        <taxon>Apatococcus</taxon>
    </lineage>
</organism>
<evidence type="ECO:0008006" key="6">
    <source>
        <dbReference type="Google" id="ProtNLM"/>
    </source>
</evidence>
<feature type="region of interest" description="Disordered" evidence="1">
    <location>
        <begin position="337"/>
        <end position="360"/>
    </location>
</feature>
<evidence type="ECO:0000256" key="3">
    <source>
        <dbReference type="SAM" id="SignalP"/>
    </source>
</evidence>
<feature type="compositionally biased region" description="Basic residues" evidence="1">
    <location>
        <begin position="345"/>
        <end position="354"/>
    </location>
</feature>
<proteinExistence type="predicted"/>
<accession>A0AAW1SPM1</accession>
<feature type="signal peptide" evidence="3">
    <location>
        <begin position="1"/>
        <end position="21"/>
    </location>
</feature>
<keyword evidence="2" id="KW-0812">Transmembrane</keyword>
<feature type="chain" id="PRO_5043654440" description="FG-GAP repeat-containing protein" evidence="3">
    <location>
        <begin position="22"/>
        <end position="554"/>
    </location>
</feature>
<evidence type="ECO:0000313" key="5">
    <source>
        <dbReference type="Proteomes" id="UP001485043"/>
    </source>
</evidence>
<keyword evidence="2" id="KW-0472">Membrane</keyword>
<gene>
    <name evidence="4" type="ORF">WJX84_006867</name>
</gene>
<keyword evidence="3" id="KW-0732">Signal</keyword>
<keyword evidence="5" id="KW-1185">Reference proteome</keyword>
<evidence type="ECO:0000313" key="4">
    <source>
        <dbReference type="EMBL" id="KAK9849529.1"/>
    </source>
</evidence>
<comment type="caution">
    <text evidence="4">The sequence shown here is derived from an EMBL/GenBank/DDBJ whole genome shotgun (WGS) entry which is preliminary data.</text>
</comment>
<evidence type="ECO:0000256" key="2">
    <source>
        <dbReference type="SAM" id="Phobius"/>
    </source>
</evidence>
<dbReference type="AlphaFoldDB" id="A0AAW1SPM1"/>
<dbReference type="PANTHER" id="PTHR34284">
    <property type="entry name" value="FG-GAP REPEAT-CONTAINING PROTEIN"/>
    <property type="match status" value="1"/>
</dbReference>